<dbReference type="InterPro" id="IPR002560">
    <property type="entry name" value="Transposase_DDE"/>
</dbReference>
<dbReference type="OrthoDB" id="6197054at2"/>
<organism evidence="2 3">
    <name type="scientific">Globicatella sulfidifaciens DSM 15739</name>
    <dbReference type="NCBI Taxonomy" id="1121925"/>
    <lineage>
        <taxon>Bacteria</taxon>
        <taxon>Bacillati</taxon>
        <taxon>Bacillota</taxon>
        <taxon>Bacilli</taxon>
        <taxon>Lactobacillales</taxon>
        <taxon>Aerococcaceae</taxon>
        <taxon>Globicatella</taxon>
    </lineage>
</organism>
<accession>A0A1T4NR03</accession>
<sequence>MTHDIELLHYDLQVIKKYSYRQVIRTAFNTITHYQEYITNALTVTLSNGYLEATNNIIKTIVTAKLYYAVTAR</sequence>
<gene>
    <name evidence="2" type="ORF">SAMN02746011_01824</name>
</gene>
<keyword evidence="3" id="KW-1185">Reference proteome</keyword>
<dbReference type="Pfam" id="PF01610">
    <property type="entry name" value="DDE_Tnp_ISL3"/>
    <property type="match status" value="1"/>
</dbReference>
<dbReference type="RefSeq" id="WP_143412085.1">
    <property type="nucleotide sequence ID" value="NZ_FUWO01000022.1"/>
</dbReference>
<dbReference type="Proteomes" id="UP000189941">
    <property type="component" value="Unassembled WGS sequence"/>
</dbReference>
<feature type="domain" description="Transposase IS204/IS1001/IS1096/IS1165 DDE" evidence="1">
    <location>
        <begin position="22"/>
        <end position="61"/>
    </location>
</feature>
<evidence type="ECO:0000313" key="2">
    <source>
        <dbReference type="EMBL" id="SJZ81555.1"/>
    </source>
</evidence>
<reference evidence="3" key="1">
    <citation type="submission" date="2017-02" db="EMBL/GenBank/DDBJ databases">
        <authorList>
            <person name="Varghese N."/>
            <person name="Submissions S."/>
        </authorList>
    </citation>
    <scope>NUCLEOTIDE SEQUENCE [LARGE SCALE GENOMIC DNA]</scope>
    <source>
        <strain evidence="3">DSM 15739</strain>
    </source>
</reference>
<proteinExistence type="predicted"/>
<dbReference type="EMBL" id="FUWO01000022">
    <property type="protein sequence ID" value="SJZ81555.1"/>
    <property type="molecule type" value="Genomic_DNA"/>
</dbReference>
<protein>
    <submittedName>
        <fullName evidence="2">Transposase and inactivated derivatives</fullName>
    </submittedName>
</protein>
<evidence type="ECO:0000313" key="3">
    <source>
        <dbReference type="Proteomes" id="UP000189941"/>
    </source>
</evidence>
<dbReference type="STRING" id="1121925.SAMN02746011_01824"/>
<dbReference type="AlphaFoldDB" id="A0A1T4NR03"/>
<name>A0A1T4NR03_9LACT</name>
<evidence type="ECO:0000259" key="1">
    <source>
        <dbReference type="Pfam" id="PF01610"/>
    </source>
</evidence>